<dbReference type="InterPro" id="IPR015422">
    <property type="entry name" value="PyrdxlP-dep_Trfase_small"/>
</dbReference>
<dbReference type="Gene3D" id="3.90.1150.10">
    <property type="entry name" value="Aspartate Aminotransferase, domain 1"/>
    <property type="match status" value="1"/>
</dbReference>
<dbReference type="RefSeq" id="WP_102925535.1">
    <property type="nucleotide sequence ID" value="NZ_LJSN01000003.1"/>
</dbReference>
<dbReference type="AlphaFoldDB" id="A0A2N8PAJ3"/>
<accession>A0A2N8PAJ3</accession>
<dbReference type="Proteomes" id="UP000236047">
    <property type="component" value="Unassembled WGS sequence"/>
</dbReference>
<evidence type="ECO:0000313" key="5">
    <source>
        <dbReference type="Proteomes" id="UP000236047"/>
    </source>
</evidence>
<comment type="caution">
    <text evidence="4">The sequence shown here is derived from an EMBL/GenBank/DDBJ whole genome shotgun (WGS) entry which is preliminary data.</text>
</comment>
<dbReference type="InterPro" id="IPR015424">
    <property type="entry name" value="PyrdxlP-dep_Trfase"/>
</dbReference>
<sequence>MLTEHPASIGLHHRPGRVPRVVGSGLTVPLVTGRRVPYVNLDHAASTPCMVEVRQGVERLLPWYSSVHRGAGFASQVSTRTYERARDAVRRFVGAAPDATVVFTRNTTDALNLLGRAVPPHTTVFRFTTDHHAALLAWRGSRVCRLGVPAGPGQAVELLAGALADAPPGPRLVVLTGASNVTGELWPVAALAEVAAAHGARTVLDAAQLAAHGPVDLAGWGVDWVALSGHKMYAPFGAGALVGAADWLAEADPYLAGGGATARVTADGGRETVVWSGLPHRHEAGSPNVVGAHAMAVACEALSAAGWDAITAHERALAARLRDGLARIPGVCRLGMWDAGAPAVGVVSFGVARCGGEPVDQRLVATALSAEHGIGVRDGAFCAHQAVRALLCRAHPHEPGRALRASIGLGTTADHVDRLLSALAELVADGPRWTYRNTPDGWCPVPDPRPLPDFLAHRDIPEGVRREQEGVTP</sequence>
<evidence type="ECO:0000256" key="1">
    <source>
        <dbReference type="ARBA" id="ARBA00001933"/>
    </source>
</evidence>
<keyword evidence="2" id="KW-0663">Pyridoxal phosphate</keyword>
<dbReference type="PANTHER" id="PTHR43586">
    <property type="entry name" value="CYSTEINE DESULFURASE"/>
    <property type="match status" value="1"/>
</dbReference>
<keyword evidence="5" id="KW-1185">Reference proteome</keyword>
<name>A0A2N8PAJ3_STRNR</name>
<dbReference type="Gene3D" id="3.40.640.10">
    <property type="entry name" value="Type I PLP-dependent aspartate aminotransferase-like (Major domain)"/>
    <property type="match status" value="1"/>
</dbReference>
<protein>
    <submittedName>
        <fullName evidence="4">Cysteine desulfurase</fullName>
    </submittedName>
</protein>
<comment type="cofactor">
    <cofactor evidence="1">
        <name>pyridoxal 5'-phosphate</name>
        <dbReference type="ChEBI" id="CHEBI:597326"/>
    </cofactor>
</comment>
<proteinExistence type="predicted"/>
<feature type="domain" description="Aminotransferase class V" evidence="3">
    <location>
        <begin position="39"/>
        <end position="419"/>
    </location>
</feature>
<evidence type="ECO:0000259" key="3">
    <source>
        <dbReference type="Pfam" id="PF00266"/>
    </source>
</evidence>
<evidence type="ECO:0000256" key="2">
    <source>
        <dbReference type="ARBA" id="ARBA00022898"/>
    </source>
</evidence>
<dbReference type="EMBL" id="LJSN01000003">
    <property type="protein sequence ID" value="PNE38045.1"/>
    <property type="molecule type" value="Genomic_DNA"/>
</dbReference>
<reference evidence="5" key="1">
    <citation type="submission" date="2015-09" db="EMBL/GenBank/DDBJ databases">
        <authorList>
            <person name="Graham D.E."/>
            <person name="Mahan K.M."/>
            <person name="Klingeman D.M."/>
            <person name="Fida T."/>
            <person name="Giannone R.J."/>
            <person name="Hettich R.L."/>
            <person name="Parry R.J."/>
            <person name="Spain J.C."/>
        </authorList>
    </citation>
    <scope>NUCLEOTIDE SEQUENCE [LARGE SCALE GENOMIC DNA]</scope>
    <source>
        <strain evidence="5">JCM 4701</strain>
    </source>
</reference>
<dbReference type="InterPro" id="IPR015421">
    <property type="entry name" value="PyrdxlP-dep_Trfase_major"/>
</dbReference>
<evidence type="ECO:0000313" key="4">
    <source>
        <dbReference type="EMBL" id="PNE38045.1"/>
    </source>
</evidence>
<organism evidence="4 5">
    <name type="scientific">Streptomyces noursei</name>
    <name type="common">Streptomyces albulus</name>
    <dbReference type="NCBI Taxonomy" id="1971"/>
    <lineage>
        <taxon>Bacteria</taxon>
        <taxon>Bacillati</taxon>
        <taxon>Actinomycetota</taxon>
        <taxon>Actinomycetes</taxon>
        <taxon>Kitasatosporales</taxon>
        <taxon>Streptomycetaceae</taxon>
        <taxon>Streptomyces</taxon>
    </lineage>
</organism>
<gene>
    <name evidence="4" type="ORF">AOB60_28190</name>
</gene>
<dbReference type="SUPFAM" id="SSF53383">
    <property type="entry name" value="PLP-dependent transferases"/>
    <property type="match status" value="1"/>
</dbReference>
<dbReference type="Pfam" id="PF00266">
    <property type="entry name" value="Aminotran_5"/>
    <property type="match status" value="1"/>
</dbReference>
<dbReference type="InterPro" id="IPR000192">
    <property type="entry name" value="Aminotrans_V_dom"/>
</dbReference>
<dbReference type="PANTHER" id="PTHR43586:SF8">
    <property type="entry name" value="CYSTEINE DESULFURASE 1, CHLOROPLASTIC"/>
    <property type="match status" value="1"/>
</dbReference>